<dbReference type="PANTHER" id="PTHR38465:SF2">
    <property type="entry name" value="HTH-TYPE TRANSCRIPTIONAL REGULATOR MMPR5"/>
    <property type="match status" value="1"/>
</dbReference>
<dbReference type="GO" id="GO:0003677">
    <property type="term" value="F:DNA binding"/>
    <property type="evidence" value="ECO:0007669"/>
    <property type="project" value="UniProtKB-KW"/>
</dbReference>
<keyword evidence="1" id="KW-0805">Transcription regulation</keyword>
<dbReference type="OrthoDB" id="67158at2"/>
<keyword evidence="6" id="KW-1185">Reference proteome</keyword>
<dbReference type="SUPFAM" id="SSF46785">
    <property type="entry name" value="Winged helix' DNA-binding domain"/>
    <property type="match status" value="1"/>
</dbReference>
<feature type="domain" description="HTH iclR-type" evidence="4">
    <location>
        <begin position="45"/>
        <end position="84"/>
    </location>
</feature>
<gene>
    <name evidence="5" type="ORF">C6Y14_29595</name>
</gene>
<dbReference type="Gene3D" id="1.10.287.160">
    <property type="entry name" value="HR1 repeat"/>
    <property type="match status" value="1"/>
</dbReference>
<evidence type="ECO:0000313" key="5">
    <source>
        <dbReference type="EMBL" id="PSM39654.1"/>
    </source>
</evidence>
<evidence type="ECO:0000259" key="4">
    <source>
        <dbReference type="Pfam" id="PF09339"/>
    </source>
</evidence>
<reference evidence="5 6" key="1">
    <citation type="submission" date="2018-03" db="EMBL/GenBank/DDBJ databases">
        <title>Streptomyces dioscori sp. nov., a novel endophytic actinobacterium isolated from bulbil of Dioscorea bulbifera L.</title>
        <authorList>
            <person name="Zhikuan W."/>
        </authorList>
    </citation>
    <scope>NUCLEOTIDE SEQUENCE [LARGE SCALE GENOMIC DNA]</scope>
    <source>
        <strain evidence="5 6">A217</strain>
    </source>
</reference>
<protein>
    <recommendedName>
        <fullName evidence="4">HTH iclR-type domain-containing protein</fullName>
    </recommendedName>
</protein>
<dbReference type="Proteomes" id="UP000240429">
    <property type="component" value="Unassembled WGS sequence"/>
</dbReference>
<dbReference type="Gene3D" id="1.10.10.10">
    <property type="entry name" value="Winged helix-like DNA-binding domain superfamily/Winged helix DNA-binding domain"/>
    <property type="match status" value="1"/>
</dbReference>
<comment type="caution">
    <text evidence="5">The sequence shown here is derived from an EMBL/GenBank/DDBJ whole genome shotgun (WGS) entry which is preliminary data.</text>
</comment>
<dbReference type="InterPro" id="IPR005471">
    <property type="entry name" value="Tscrpt_reg_IclR_N"/>
</dbReference>
<evidence type="ECO:0000256" key="2">
    <source>
        <dbReference type="ARBA" id="ARBA00023125"/>
    </source>
</evidence>
<dbReference type="RefSeq" id="WP_107019922.1">
    <property type="nucleotide sequence ID" value="NZ_KZ679050.1"/>
</dbReference>
<dbReference type="PANTHER" id="PTHR38465">
    <property type="entry name" value="HTH-TYPE TRANSCRIPTIONAL REGULATOR MJ1563-RELATED"/>
    <property type="match status" value="1"/>
</dbReference>
<dbReference type="InterPro" id="IPR052362">
    <property type="entry name" value="HTH-GbsR_regulator"/>
</dbReference>
<dbReference type="EMBL" id="PYBJ01000023">
    <property type="protein sequence ID" value="PSM39654.1"/>
    <property type="molecule type" value="Genomic_DNA"/>
</dbReference>
<dbReference type="InterPro" id="IPR036390">
    <property type="entry name" value="WH_DNA-bd_sf"/>
</dbReference>
<name>A0A2P8Q090_9ACTN</name>
<evidence type="ECO:0000256" key="1">
    <source>
        <dbReference type="ARBA" id="ARBA00023015"/>
    </source>
</evidence>
<sequence length="164" mass="18349">MLAGDSDREGESPAGVDELLVEDFGQRIGRAMGWPPMAGRLGGVLMLSPDPMTMTELQEALGASKGSVSEMTRLLITNGTVERVKVPGVRQAGYVWRDDAWSGCLQHQLDQTQQLFELAQVVRERGADMPETQQARLRDMHTYYAFMVRELRRLLGEYQRLHAG</sequence>
<dbReference type="GO" id="GO:0006355">
    <property type="term" value="P:regulation of DNA-templated transcription"/>
    <property type="evidence" value="ECO:0007669"/>
    <property type="project" value="InterPro"/>
</dbReference>
<accession>A0A2P8Q090</accession>
<evidence type="ECO:0000313" key="6">
    <source>
        <dbReference type="Proteomes" id="UP000240429"/>
    </source>
</evidence>
<keyword evidence="2" id="KW-0238">DNA-binding</keyword>
<dbReference type="Pfam" id="PF09339">
    <property type="entry name" value="HTH_IclR"/>
    <property type="match status" value="1"/>
</dbReference>
<proteinExistence type="predicted"/>
<evidence type="ECO:0000256" key="3">
    <source>
        <dbReference type="ARBA" id="ARBA00023163"/>
    </source>
</evidence>
<keyword evidence="3" id="KW-0804">Transcription</keyword>
<dbReference type="AlphaFoldDB" id="A0A2P8Q090"/>
<dbReference type="InterPro" id="IPR036388">
    <property type="entry name" value="WH-like_DNA-bd_sf"/>
</dbReference>
<organism evidence="5 6">
    <name type="scientific">Streptomyces dioscori</name>
    <dbReference type="NCBI Taxonomy" id="2109333"/>
    <lineage>
        <taxon>Bacteria</taxon>
        <taxon>Bacillati</taxon>
        <taxon>Actinomycetota</taxon>
        <taxon>Actinomycetes</taxon>
        <taxon>Kitasatosporales</taxon>
        <taxon>Streptomycetaceae</taxon>
        <taxon>Streptomyces</taxon>
        <taxon>Streptomyces aurantiacus group</taxon>
    </lineage>
</organism>